<dbReference type="InterPro" id="IPR008266">
    <property type="entry name" value="Tyr_kinase_AS"/>
</dbReference>
<feature type="domain" description="Protein kinase" evidence="6">
    <location>
        <begin position="1"/>
        <end position="269"/>
    </location>
</feature>
<gene>
    <name evidence="7" type="primary">Contig12265.g13100</name>
    <name evidence="7" type="ORF">STYLEM_15101</name>
</gene>
<dbReference type="Proteomes" id="UP000039865">
    <property type="component" value="Unassembled WGS sequence"/>
</dbReference>
<evidence type="ECO:0000256" key="5">
    <source>
        <dbReference type="ARBA" id="ARBA00022840"/>
    </source>
</evidence>
<dbReference type="Gene3D" id="1.10.510.10">
    <property type="entry name" value="Transferase(Phosphotransferase) domain 1"/>
    <property type="match status" value="1"/>
</dbReference>
<evidence type="ECO:0000313" key="7">
    <source>
        <dbReference type="EMBL" id="CDW86010.1"/>
    </source>
</evidence>
<dbReference type="InterPro" id="IPR011009">
    <property type="entry name" value="Kinase-like_dom_sf"/>
</dbReference>
<dbReference type="InParanoid" id="A0A078AUD5"/>
<keyword evidence="5" id="KW-0067">ATP-binding</keyword>
<evidence type="ECO:0000256" key="2">
    <source>
        <dbReference type="ARBA" id="ARBA00022679"/>
    </source>
</evidence>
<evidence type="ECO:0000256" key="3">
    <source>
        <dbReference type="ARBA" id="ARBA00022741"/>
    </source>
</evidence>
<dbReference type="AlphaFoldDB" id="A0A078AUD5"/>
<dbReference type="EMBL" id="CCKQ01014259">
    <property type="protein sequence ID" value="CDW86010.1"/>
    <property type="molecule type" value="Genomic_DNA"/>
</dbReference>
<evidence type="ECO:0000256" key="4">
    <source>
        <dbReference type="ARBA" id="ARBA00022777"/>
    </source>
</evidence>
<dbReference type="OrthoDB" id="6718656at2759"/>
<dbReference type="SUPFAM" id="SSF56112">
    <property type="entry name" value="Protein kinase-like (PK-like)"/>
    <property type="match status" value="1"/>
</dbReference>
<reference evidence="7 8" key="1">
    <citation type="submission" date="2014-06" db="EMBL/GenBank/DDBJ databases">
        <authorList>
            <person name="Swart Estienne"/>
        </authorList>
    </citation>
    <scope>NUCLEOTIDE SEQUENCE [LARGE SCALE GENOMIC DNA]</scope>
    <source>
        <strain evidence="7 8">130c</strain>
    </source>
</reference>
<evidence type="ECO:0000313" key="8">
    <source>
        <dbReference type="Proteomes" id="UP000039865"/>
    </source>
</evidence>
<proteinExistence type="predicted"/>
<dbReference type="PROSITE" id="PS50011">
    <property type="entry name" value="PROTEIN_KINASE_DOM"/>
    <property type="match status" value="1"/>
</dbReference>
<keyword evidence="2" id="KW-0808">Transferase</keyword>
<evidence type="ECO:0000259" key="6">
    <source>
        <dbReference type="PROSITE" id="PS50011"/>
    </source>
</evidence>
<sequence length="301" mass="35198">MFTQLKNYIILNDNVWHQSNKNQRKCSGKQKVQQFNHINAQNANYAIVATIASNVKLASISLSQYKNQNNKKNQKMRRRKNYLENSFDSKFITISELAQQDLKNFVDQRFKQQQKLTLQEICMIFYQLLNGLEYIHDQNFIHRDISPQNILVFQDQIIKICDFGFVSYGEQTNANVGKQDFVAPEVYSGNQNYNKSIDIWSLGLTLYYLCTGSTKYNSRSANIFAREQNHIVLPEVYKDLQALFDKMMQLETQNRPSASQLKEELMAIIDEGSPNFQKYQSSLLTHQMNQHKKQNPAMEYV</sequence>
<dbReference type="Pfam" id="PF00069">
    <property type="entry name" value="Pkinase"/>
    <property type="match status" value="1"/>
</dbReference>
<evidence type="ECO:0000256" key="1">
    <source>
        <dbReference type="ARBA" id="ARBA00022527"/>
    </source>
</evidence>
<accession>A0A078AUD5</accession>
<dbReference type="PANTHER" id="PTHR24345">
    <property type="entry name" value="SERINE/THREONINE-PROTEIN KINASE PLK"/>
    <property type="match status" value="1"/>
</dbReference>
<dbReference type="OMA" id="CHERNIA"/>
<dbReference type="GO" id="GO:0005634">
    <property type="term" value="C:nucleus"/>
    <property type="evidence" value="ECO:0007669"/>
    <property type="project" value="TreeGrafter"/>
</dbReference>
<dbReference type="GO" id="GO:0004674">
    <property type="term" value="F:protein serine/threonine kinase activity"/>
    <property type="evidence" value="ECO:0007669"/>
    <property type="project" value="UniProtKB-KW"/>
</dbReference>
<keyword evidence="3" id="KW-0547">Nucleotide-binding</keyword>
<dbReference type="InterPro" id="IPR000719">
    <property type="entry name" value="Prot_kinase_dom"/>
</dbReference>
<protein>
    <submittedName>
        <fullName evidence="7">Nek</fullName>
    </submittedName>
</protein>
<dbReference type="GO" id="GO:0005524">
    <property type="term" value="F:ATP binding"/>
    <property type="evidence" value="ECO:0007669"/>
    <property type="project" value="UniProtKB-KW"/>
</dbReference>
<organism evidence="7 8">
    <name type="scientific">Stylonychia lemnae</name>
    <name type="common">Ciliate</name>
    <dbReference type="NCBI Taxonomy" id="5949"/>
    <lineage>
        <taxon>Eukaryota</taxon>
        <taxon>Sar</taxon>
        <taxon>Alveolata</taxon>
        <taxon>Ciliophora</taxon>
        <taxon>Intramacronucleata</taxon>
        <taxon>Spirotrichea</taxon>
        <taxon>Stichotrichia</taxon>
        <taxon>Sporadotrichida</taxon>
        <taxon>Oxytrichidae</taxon>
        <taxon>Stylonychinae</taxon>
        <taxon>Stylonychia</taxon>
    </lineage>
</organism>
<keyword evidence="8" id="KW-1185">Reference proteome</keyword>
<keyword evidence="1" id="KW-0723">Serine/threonine-protein kinase</keyword>
<dbReference type="PANTHER" id="PTHR24345:SF0">
    <property type="entry name" value="CELL CYCLE SERINE_THREONINE-PROTEIN KINASE CDC5_MSD2"/>
    <property type="match status" value="1"/>
</dbReference>
<dbReference type="PROSITE" id="PS00109">
    <property type="entry name" value="PROTEIN_KINASE_TYR"/>
    <property type="match status" value="1"/>
</dbReference>
<name>A0A078AUD5_STYLE</name>
<keyword evidence="4" id="KW-0418">Kinase</keyword>